<feature type="compositionally biased region" description="Polar residues" evidence="8">
    <location>
        <begin position="73"/>
        <end position="126"/>
    </location>
</feature>
<feature type="region of interest" description="Disordered" evidence="8">
    <location>
        <begin position="403"/>
        <end position="450"/>
    </location>
</feature>
<comment type="function">
    <text evidence="6">Mating type proteins are sequence specific DNA-binding proteins that act as master switches in fungal differentiation by controlling gene expression in a cell type-specific fashion. Transcriptional activator that induces the transcription of alpha-specific genes.</text>
</comment>
<accession>A0A140CWM8</accession>
<feature type="compositionally biased region" description="Polar residues" evidence="8">
    <location>
        <begin position="403"/>
        <end position="414"/>
    </location>
</feature>
<dbReference type="PROSITE" id="PS51325">
    <property type="entry name" value="ALPHA_BOX"/>
    <property type="match status" value="1"/>
</dbReference>
<organism evidence="10">
    <name type="scientific">Phyllosticta capitalensis</name>
    <dbReference type="NCBI Taxonomy" id="121624"/>
    <lineage>
        <taxon>Eukaryota</taxon>
        <taxon>Fungi</taxon>
        <taxon>Dikarya</taxon>
        <taxon>Ascomycota</taxon>
        <taxon>Pezizomycotina</taxon>
        <taxon>Dothideomycetes</taxon>
        <taxon>Dothideomycetes incertae sedis</taxon>
        <taxon>Botryosphaeriales</taxon>
        <taxon>Phyllostictaceae</taxon>
        <taxon>Phyllosticta</taxon>
    </lineage>
</organism>
<comment type="subcellular location">
    <subcellularLocation>
        <location evidence="7">Nucleus</location>
    </subcellularLocation>
</comment>
<dbReference type="Pfam" id="PF04769">
    <property type="entry name" value="MATalpha_HMGbox"/>
    <property type="match status" value="1"/>
</dbReference>
<evidence type="ECO:0000256" key="2">
    <source>
        <dbReference type="ARBA" id="ARBA00023015"/>
    </source>
</evidence>
<protein>
    <recommendedName>
        <fullName evidence="1">Mating-type protein MAT-1</fullName>
    </recommendedName>
</protein>
<feature type="region of interest" description="Disordered" evidence="8">
    <location>
        <begin position="316"/>
        <end position="391"/>
    </location>
</feature>
<reference evidence="10" key="1">
    <citation type="submission" date="2015-09" db="EMBL/GenBank/DDBJ databases">
        <title>Mating type and simple sequence repeat markers indicate a single clonal population of Phyllosticta citricarpa in Florida.</title>
        <authorList>
            <person name="Wang N.-Y."/>
            <person name="Zhang K."/>
            <person name="Rollins J.A."/>
            <person name="Dewdney M.M."/>
        </authorList>
    </citation>
    <scope>NUCLEOTIDE SEQUENCE</scope>
    <source>
        <strain evidence="10">Gm33</strain>
    </source>
</reference>
<comment type="similarity">
    <text evidence="7">Belongs to the MATALPHA1 family.</text>
</comment>
<evidence type="ECO:0000256" key="8">
    <source>
        <dbReference type="SAM" id="MobiDB-lite"/>
    </source>
</evidence>
<dbReference type="GO" id="GO:0005634">
    <property type="term" value="C:nucleus"/>
    <property type="evidence" value="ECO:0007669"/>
    <property type="project" value="UniProtKB-SubCell"/>
</dbReference>
<keyword evidence="5 7" id="KW-0539">Nucleus</keyword>
<feature type="compositionally biased region" description="Polar residues" evidence="8">
    <location>
        <begin position="347"/>
        <end position="358"/>
    </location>
</feature>
<evidence type="ECO:0000256" key="1">
    <source>
        <dbReference type="ARBA" id="ARBA00015083"/>
    </source>
</evidence>
<evidence type="ECO:0000259" key="9">
    <source>
        <dbReference type="PROSITE" id="PS51325"/>
    </source>
</evidence>
<dbReference type="EMBL" id="KT708824">
    <property type="protein sequence ID" value="AMJ39454.1"/>
    <property type="molecule type" value="Genomic_DNA"/>
</dbReference>
<evidence type="ECO:0000256" key="5">
    <source>
        <dbReference type="ARBA" id="ARBA00023242"/>
    </source>
</evidence>
<keyword evidence="3 7" id="KW-0238">DNA-binding</keyword>
<name>A0A140CWM8_9PEZI</name>
<keyword evidence="2 7" id="KW-0805">Transcription regulation</keyword>
<dbReference type="AlphaFoldDB" id="A0A140CWM8"/>
<evidence type="ECO:0000256" key="3">
    <source>
        <dbReference type="ARBA" id="ARBA00023125"/>
    </source>
</evidence>
<evidence type="ECO:0000256" key="4">
    <source>
        <dbReference type="ARBA" id="ARBA00023163"/>
    </source>
</evidence>
<feature type="compositionally biased region" description="Low complexity" evidence="8">
    <location>
        <begin position="52"/>
        <end position="64"/>
    </location>
</feature>
<gene>
    <name evidence="10" type="primary">MAT1-1-1</name>
</gene>
<dbReference type="GO" id="GO:0008301">
    <property type="term" value="F:DNA binding, bending"/>
    <property type="evidence" value="ECO:0007669"/>
    <property type="project" value="InterPro"/>
</dbReference>
<feature type="compositionally biased region" description="Polar residues" evidence="8">
    <location>
        <begin position="423"/>
        <end position="443"/>
    </location>
</feature>
<evidence type="ECO:0000256" key="6">
    <source>
        <dbReference type="ARBA" id="ARBA00035106"/>
    </source>
</evidence>
<feature type="region of interest" description="Disordered" evidence="8">
    <location>
        <begin position="48"/>
        <end position="132"/>
    </location>
</feature>
<evidence type="ECO:0000313" key="10">
    <source>
        <dbReference type="EMBL" id="AMJ39454.1"/>
    </source>
</evidence>
<feature type="compositionally biased region" description="Low complexity" evidence="8">
    <location>
        <begin position="364"/>
        <end position="377"/>
    </location>
</feature>
<sequence length="620" mass="66143">MAVAANLPPHVKHYLAACTQAQINQIVSSLKGVENKRTVAAVVAAGDPTMASGSRSTTSSSNSTPLQVPGPAASQSRRMMSVTSTATKPSVAQSPTTPKSRSVSAPANMATARNFSPNSSPNTPQSDAGAVQGSPLQALNSFMAYRVYYNPIFHAFQQKERSGFIKTMWADEETKAKWSIIAKAWSVIRDEVGKDSAPLDKFLELACPHIDILSRDTYLSTLGWQLDSSNGTTSLRRLFIPNFDSFHPSFRTTIKSVQDVINFVRSSGYAVPSKDTPILAKNTSTSYLTMAAQPVHHSTTATRSTFLPSSIFQSAKPSSGNINAQPPSVSSFGAQQPSSFLGAGSHSAAQTSSMTTTPALPHAGSSVHTSVGGSVPGNAMDIDSNQQPAQHQTNTAMMAHSTQTVSTGGNSRPAQGNIAGAQPNHQATVAATQQHNAPTNRSNGAGHGNLLSGGPMTMEKMLESIYGADFEPLDDESLTHVDDSIMNPEPTTCVMQRTSLADPDLLAISLNAGNAHHQILHYYPASTRDSADTMASSTVRLAPEEDLQTAWVDCALQYMDTSSTFPYAEFFSPENEGLNVFDIEEIPAFTAVDCADFQFPKTTQPLVTSQWIDESDDTEQ</sequence>
<feature type="compositionally biased region" description="Polar residues" evidence="8">
    <location>
        <begin position="316"/>
        <end position="339"/>
    </location>
</feature>
<keyword evidence="4 7" id="KW-0804">Transcription</keyword>
<dbReference type="GO" id="GO:0045895">
    <property type="term" value="P:positive regulation of mating-type specific transcription, DNA-templated"/>
    <property type="evidence" value="ECO:0007669"/>
    <property type="project" value="InterPro"/>
</dbReference>
<proteinExistence type="inferred from homology"/>
<dbReference type="InterPro" id="IPR006856">
    <property type="entry name" value="MATalpha_HMGbox"/>
</dbReference>
<feature type="domain" description="Alpha box" evidence="9">
    <location>
        <begin position="134"/>
        <end position="189"/>
    </location>
</feature>
<evidence type="ECO:0000256" key="7">
    <source>
        <dbReference type="RuleBase" id="RU003516"/>
    </source>
</evidence>